<dbReference type="Gene3D" id="3.40.50.300">
    <property type="entry name" value="P-loop containing nucleotide triphosphate hydrolases"/>
    <property type="match status" value="1"/>
</dbReference>
<dbReference type="InterPro" id="IPR024977">
    <property type="entry name" value="Apc4-like_WD40_dom"/>
</dbReference>
<dbReference type="InterPro" id="IPR019775">
    <property type="entry name" value="WD40_repeat_CS"/>
</dbReference>
<dbReference type="InterPro" id="IPR027417">
    <property type="entry name" value="P-loop_NTPase"/>
</dbReference>
<feature type="repeat" description="WD" evidence="3">
    <location>
        <begin position="790"/>
        <end position="819"/>
    </location>
</feature>
<dbReference type="Pfam" id="PF12894">
    <property type="entry name" value="ANAPC4_WD40"/>
    <property type="match status" value="1"/>
</dbReference>
<dbReference type="PROSITE" id="PS00678">
    <property type="entry name" value="WD_REPEATS_1"/>
    <property type="match status" value="1"/>
</dbReference>
<protein>
    <recommendedName>
        <fullName evidence="8">NACHT domain-containing protein</fullName>
    </recommendedName>
</protein>
<dbReference type="OMA" id="RADFLGW"/>
<dbReference type="CDD" id="cd00200">
    <property type="entry name" value="WD40"/>
    <property type="match status" value="1"/>
</dbReference>
<evidence type="ECO:0008006" key="8">
    <source>
        <dbReference type="Google" id="ProtNLM"/>
    </source>
</evidence>
<reference evidence="6 7" key="1">
    <citation type="journal article" date="2011" name="Genome Biol.">
        <title>Comparative genome sequence analysis underscores mycoparasitism as the ancestral life style of Trichoderma.</title>
        <authorList>
            <person name="Kubicek C.P."/>
            <person name="Herrera-Estrella A."/>
            <person name="Seidl-Seiboth V."/>
            <person name="Martinez D.A."/>
            <person name="Druzhinina I.S."/>
            <person name="Thon M."/>
            <person name="Zeilinger S."/>
            <person name="Casas-Flores S."/>
            <person name="Horwitz B.A."/>
            <person name="Mukherjee P.K."/>
            <person name="Mukherjee M."/>
            <person name="Kredics L."/>
            <person name="Alcaraz L.D."/>
            <person name="Aerts A."/>
            <person name="Antal Z."/>
            <person name="Atanasova L."/>
            <person name="Cervantes-Badillo M.G."/>
            <person name="Challacombe J."/>
            <person name="Chertkov O."/>
            <person name="McCluskey K."/>
            <person name="Coulpier F."/>
            <person name="Deshpande N."/>
            <person name="von Doehren H."/>
            <person name="Ebbole D.J."/>
            <person name="Esquivel-Naranjo E.U."/>
            <person name="Fekete E."/>
            <person name="Flipphi M."/>
            <person name="Glaser F."/>
            <person name="Gomez-Rodriguez E.Y."/>
            <person name="Gruber S."/>
            <person name="Han C."/>
            <person name="Henrissat B."/>
            <person name="Hermosa R."/>
            <person name="Hernandez-Onate M."/>
            <person name="Karaffa L."/>
            <person name="Kosti I."/>
            <person name="Le Crom S."/>
            <person name="Lindquist E."/>
            <person name="Lucas S."/>
            <person name="Luebeck M."/>
            <person name="Luebeck P.S."/>
            <person name="Margeot A."/>
            <person name="Metz B."/>
            <person name="Misra M."/>
            <person name="Nevalainen H."/>
            <person name="Omann M."/>
            <person name="Packer N."/>
            <person name="Perrone G."/>
            <person name="Uresti-Rivera E.E."/>
            <person name="Salamov A."/>
            <person name="Schmoll M."/>
            <person name="Seiboth B."/>
            <person name="Shapiro H."/>
            <person name="Sukno S."/>
            <person name="Tamayo-Ramos J.A."/>
            <person name="Tisch D."/>
            <person name="Wiest A."/>
            <person name="Wilkinson H.H."/>
            <person name="Zhang M."/>
            <person name="Coutinho P.M."/>
            <person name="Kenerley C.M."/>
            <person name="Monte E."/>
            <person name="Baker S.E."/>
            <person name="Grigoriev I.V."/>
        </authorList>
    </citation>
    <scope>NUCLEOTIDE SEQUENCE [LARGE SCALE GENOMIC DNA]</scope>
    <source>
        <strain evidence="7">ATCC 20476 / IMI 206040</strain>
    </source>
</reference>
<accession>G9NU93</accession>
<dbReference type="PANTHER" id="PTHR19879:SF9">
    <property type="entry name" value="TRANSCRIPTION INITIATION FACTOR TFIID SUBUNIT 5"/>
    <property type="match status" value="1"/>
</dbReference>
<dbReference type="Pfam" id="PF24883">
    <property type="entry name" value="NPHP3_N"/>
    <property type="match status" value="1"/>
</dbReference>
<dbReference type="Gene3D" id="2.130.10.10">
    <property type="entry name" value="YVTN repeat-like/Quinoprotein amine dehydrogenase"/>
    <property type="match status" value="3"/>
</dbReference>
<keyword evidence="2" id="KW-0677">Repeat</keyword>
<comment type="caution">
    <text evidence="6">The sequence shown here is derived from an EMBL/GenBank/DDBJ whole genome shotgun (WGS) entry which is preliminary data.</text>
</comment>
<feature type="non-terminal residue" evidence="6">
    <location>
        <position position="857"/>
    </location>
</feature>
<evidence type="ECO:0000256" key="3">
    <source>
        <dbReference type="PROSITE-ProRule" id="PRU00221"/>
    </source>
</evidence>
<dbReference type="InterPro" id="IPR015943">
    <property type="entry name" value="WD40/YVTN_repeat-like_dom_sf"/>
</dbReference>
<dbReference type="PRINTS" id="PR00320">
    <property type="entry name" value="GPROTEINBRPT"/>
</dbReference>
<evidence type="ECO:0000313" key="7">
    <source>
        <dbReference type="Proteomes" id="UP000005426"/>
    </source>
</evidence>
<feature type="repeat" description="WD" evidence="3">
    <location>
        <begin position="624"/>
        <end position="665"/>
    </location>
</feature>
<dbReference type="PROSITE" id="PS50294">
    <property type="entry name" value="WD_REPEATS_REGION"/>
    <property type="match status" value="2"/>
</dbReference>
<organism evidence="6 7">
    <name type="scientific">Hypocrea atroviridis (strain ATCC 20476 / IMI 206040)</name>
    <name type="common">Trichoderma atroviride</name>
    <dbReference type="NCBI Taxonomy" id="452589"/>
    <lineage>
        <taxon>Eukaryota</taxon>
        <taxon>Fungi</taxon>
        <taxon>Dikarya</taxon>
        <taxon>Ascomycota</taxon>
        <taxon>Pezizomycotina</taxon>
        <taxon>Sordariomycetes</taxon>
        <taxon>Hypocreomycetidae</taxon>
        <taxon>Hypocreales</taxon>
        <taxon>Hypocreaceae</taxon>
        <taxon>Trichoderma</taxon>
    </lineage>
</organism>
<keyword evidence="1 3" id="KW-0853">WD repeat</keyword>
<sequence>ASFDAVNKQHVSGCLQHTREQLLADIRTWIDHDSEKRIYWLNGMAGTGKTTISLTIAREYYKKKQLGASFFFSRGSGDLASTRKFATTMAVQLAEYSPVLRQHIIAAATSNPRISQLALYIQWEKLIIEPLSLLEPQTAQSPLLIIVDALDECDSERDMALLIESFVSTVATVKNIPLRMFVTSRPDRPINLGFGIVSINLRHYFALHSIEQSIVDSDLMIYYRHQLAQLSQRHSWDEGLTSDDIIQSLVHKSHGLFIHAATVCRFIDQGGILAEQRLSNLYALGSSSSRAEQELDHIYTTVLENSFNGHLDAEETIMLQRRFQKVVGSIVVLFDAFNLSHLAAIIDESKSRIMSVLNTLGSVLDISEDDENKIDTLHPSFRDFLLDSKRCCDEKFQIPTRQLHYELFERCLVIMRSSLHKDMCKLKKPGTKARDVSRTRVNKCIPPSVQYACSYWMKHLQKSERGWFNHGGVVEFFRADFLGWLEVLALLGRLTEGMTMLASLQSLTSSSEKVLGDLIRDAKRFAFQHSSIIAEAPLQVYCSALIFSPEQSIIRQIYNNRIPNWITPSFQRRGTWASYTQLLWHPHNPCTFAFSPNGKYLASGCEDGTVWLWDVVTGANQRILEGHSALVSSVEYSPQSQLLASGSRDGTIRLWNSTTGAAQGILTHGKIASQVAFSPDGNSLASISIDTRVELYDVQTRTRRWLSKTTKDLSDMAFSPNDRVLAVAIGSGSIELLDATSGHLTHTIQCNTEDSLHRTKIKFSPDGTFLASQFDLNTIRFWDMPKKHIFSPNSKLIALYTSDYSIQIWDTSNLKKIHEIKTMDAYNRLMAFSPDAKLIAALAMNENLSVFALDTGT</sequence>
<keyword evidence="7" id="KW-1185">Reference proteome</keyword>
<proteinExistence type="predicted"/>
<feature type="domain" description="Anaphase-promoting complex subunit 4-like WD40" evidence="4">
    <location>
        <begin position="708"/>
        <end position="753"/>
    </location>
</feature>
<dbReference type="InterPro" id="IPR056884">
    <property type="entry name" value="NPHP3-like_N"/>
</dbReference>
<feature type="repeat" description="WD" evidence="3">
    <location>
        <begin position="665"/>
        <end position="700"/>
    </location>
</feature>
<feature type="repeat" description="WD" evidence="3">
    <location>
        <begin position="582"/>
        <end position="623"/>
    </location>
</feature>
<feature type="domain" description="Nephrocystin 3-like N-terminal" evidence="5">
    <location>
        <begin position="24"/>
        <end position="185"/>
    </location>
</feature>
<dbReference type="STRING" id="452589.G9NU93"/>
<dbReference type="InterPro" id="IPR036322">
    <property type="entry name" value="WD40_repeat_dom_sf"/>
</dbReference>
<evidence type="ECO:0000259" key="5">
    <source>
        <dbReference type="Pfam" id="PF24883"/>
    </source>
</evidence>
<feature type="non-terminal residue" evidence="6">
    <location>
        <position position="1"/>
    </location>
</feature>
<dbReference type="EMBL" id="ABDG02000023">
    <property type="protein sequence ID" value="EHK45626.1"/>
    <property type="molecule type" value="Genomic_DNA"/>
</dbReference>
<dbReference type="AlphaFoldDB" id="G9NU93"/>
<dbReference type="Proteomes" id="UP000005426">
    <property type="component" value="Unassembled WGS sequence"/>
</dbReference>
<evidence type="ECO:0000256" key="2">
    <source>
        <dbReference type="ARBA" id="ARBA00022737"/>
    </source>
</evidence>
<dbReference type="eggNOG" id="KOG0266">
    <property type="taxonomic scope" value="Eukaryota"/>
</dbReference>
<dbReference type="SUPFAM" id="SSF52540">
    <property type="entry name" value="P-loop containing nucleoside triphosphate hydrolases"/>
    <property type="match status" value="1"/>
</dbReference>
<dbReference type="OrthoDB" id="4899453at2759"/>
<evidence type="ECO:0000256" key="1">
    <source>
        <dbReference type="ARBA" id="ARBA00022574"/>
    </source>
</evidence>
<dbReference type="InterPro" id="IPR001680">
    <property type="entry name" value="WD40_rpt"/>
</dbReference>
<dbReference type="SUPFAM" id="SSF50978">
    <property type="entry name" value="WD40 repeat-like"/>
    <property type="match status" value="1"/>
</dbReference>
<dbReference type="PROSITE" id="PS50082">
    <property type="entry name" value="WD_REPEATS_2"/>
    <property type="match status" value="4"/>
</dbReference>
<dbReference type="PANTHER" id="PTHR19879">
    <property type="entry name" value="TRANSCRIPTION INITIATION FACTOR TFIID"/>
    <property type="match status" value="1"/>
</dbReference>
<evidence type="ECO:0000259" key="4">
    <source>
        <dbReference type="Pfam" id="PF12894"/>
    </source>
</evidence>
<name>G9NU93_HYPAI</name>
<dbReference type="Pfam" id="PF00400">
    <property type="entry name" value="WD40"/>
    <property type="match status" value="3"/>
</dbReference>
<gene>
    <name evidence="6" type="ORF">TRIATDRAFT_171630</name>
</gene>
<dbReference type="InterPro" id="IPR020472">
    <property type="entry name" value="WD40_PAC1"/>
</dbReference>
<dbReference type="HOGENOM" id="CLU_000288_6_0_1"/>
<dbReference type="SMART" id="SM00320">
    <property type="entry name" value="WD40"/>
    <property type="match status" value="6"/>
</dbReference>
<evidence type="ECO:0000313" key="6">
    <source>
        <dbReference type="EMBL" id="EHK45626.1"/>
    </source>
</evidence>